<dbReference type="Gene3D" id="1.20.1070.10">
    <property type="entry name" value="Rhodopsin 7-helix transmembrane proteins"/>
    <property type="match status" value="1"/>
</dbReference>
<keyword evidence="6" id="KW-0675">Receptor</keyword>
<dbReference type="PANTHER" id="PTHR45695:SF9">
    <property type="entry name" value="LEUCOKININ RECEPTOR"/>
    <property type="match status" value="1"/>
</dbReference>
<protein>
    <recommendedName>
        <fullName evidence="9">G-protein coupled receptors family 1 profile domain-containing protein</fullName>
    </recommendedName>
</protein>
<reference evidence="10" key="1">
    <citation type="journal article" date="2023" name="Mol. Biol. Evol.">
        <title>Third-Generation Sequencing Reveals the Adaptive Role of the Epigenome in Three Deep-Sea Polychaetes.</title>
        <authorList>
            <person name="Perez M."/>
            <person name="Aroh O."/>
            <person name="Sun Y."/>
            <person name="Lan Y."/>
            <person name="Juniper S.K."/>
            <person name="Young C.R."/>
            <person name="Angers B."/>
            <person name="Qian P.Y."/>
        </authorList>
    </citation>
    <scope>NUCLEOTIDE SEQUENCE</scope>
    <source>
        <strain evidence="10">R07B-5</strain>
    </source>
</reference>
<name>A0AAD9N9W5_RIDPI</name>
<accession>A0AAD9N9W5</accession>
<dbReference type="GO" id="GO:0004930">
    <property type="term" value="F:G protein-coupled receptor activity"/>
    <property type="evidence" value="ECO:0007669"/>
    <property type="project" value="UniProtKB-KW"/>
</dbReference>
<keyword evidence="3 8" id="KW-1133">Transmembrane helix</keyword>
<gene>
    <name evidence="10" type="ORF">NP493_1715g00002</name>
</gene>
<dbReference type="EMBL" id="JAODUO010001716">
    <property type="protein sequence ID" value="KAK2159459.1"/>
    <property type="molecule type" value="Genomic_DNA"/>
</dbReference>
<evidence type="ECO:0000313" key="10">
    <source>
        <dbReference type="EMBL" id="KAK2159459.1"/>
    </source>
</evidence>
<keyword evidence="5 8" id="KW-0472">Membrane</keyword>
<dbReference type="AlphaFoldDB" id="A0AAD9N9W5"/>
<dbReference type="InterPro" id="IPR000276">
    <property type="entry name" value="GPCR_Rhodpsn"/>
</dbReference>
<evidence type="ECO:0000256" key="5">
    <source>
        <dbReference type="ARBA" id="ARBA00023136"/>
    </source>
</evidence>
<dbReference type="GO" id="GO:0005886">
    <property type="term" value="C:plasma membrane"/>
    <property type="evidence" value="ECO:0007669"/>
    <property type="project" value="TreeGrafter"/>
</dbReference>
<feature type="transmembrane region" description="Helical" evidence="8">
    <location>
        <begin position="28"/>
        <end position="46"/>
    </location>
</feature>
<keyword evidence="4" id="KW-0297">G-protein coupled receptor</keyword>
<sequence length="177" mass="20162">MTNSLWRSVSPRFLQQNFARAMKFRRRVAKTVMATVVVFAVCWLPIHCVHLRDDFSSGHHYPNVSYVAKIIAHCMSYASSAFNPVIYAFMSDNFRQSFRVVFCKRKVNVVRLQGVNRPKPAPRVSLMSPKRQQAGVGVCTKLQVETRNLNLVEVHVTEAIPLSRVGHSVLHPCPERV</sequence>
<evidence type="ECO:0000313" key="11">
    <source>
        <dbReference type="Proteomes" id="UP001209878"/>
    </source>
</evidence>
<evidence type="ECO:0000256" key="2">
    <source>
        <dbReference type="ARBA" id="ARBA00022692"/>
    </source>
</evidence>
<dbReference type="Proteomes" id="UP001209878">
    <property type="component" value="Unassembled WGS sequence"/>
</dbReference>
<keyword evidence="7" id="KW-0807">Transducer</keyword>
<dbReference type="Pfam" id="PF00001">
    <property type="entry name" value="7tm_1"/>
    <property type="match status" value="1"/>
</dbReference>
<evidence type="ECO:0000256" key="7">
    <source>
        <dbReference type="ARBA" id="ARBA00023224"/>
    </source>
</evidence>
<evidence type="ECO:0000256" key="4">
    <source>
        <dbReference type="ARBA" id="ARBA00023040"/>
    </source>
</evidence>
<dbReference type="PANTHER" id="PTHR45695">
    <property type="entry name" value="LEUCOKININ RECEPTOR-RELATED"/>
    <property type="match status" value="1"/>
</dbReference>
<proteinExistence type="predicted"/>
<keyword evidence="2 8" id="KW-0812">Transmembrane</keyword>
<evidence type="ECO:0000256" key="1">
    <source>
        <dbReference type="ARBA" id="ARBA00004141"/>
    </source>
</evidence>
<dbReference type="InterPro" id="IPR017452">
    <property type="entry name" value="GPCR_Rhodpsn_7TM"/>
</dbReference>
<organism evidence="10 11">
    <name type="scientific">Ridgeia piscesae</name>
    <name type="common">Tubeworm</name>
    <dbReference type="NCBI Taxonomy" id="27915"/>
    <lineage>
        <taxon>Eukaryota</taxon>
        <taxon>Metazoa</taxon>
        <taxon>Spiralia</taxon>
        <taxon>Lophotrochozoa</taxon>
        <taxon>Annelida</taxon>
        <taxon>Polychaeta</taxon>
        <taxon>Sedentaria</taxon>
        <taxon>Canalipalpata</taxon>
        <taxon>Sabellida</taxon>
        <taxon>Siboglinidae</taxon>
        <taxon>Ridgeia</taxon>
    </lineage>
</organism>
<comment type="caution">
    <text evidence="10">The sequence shown here is derived from an EMBL/GenBank/DDBJ whole genome shotgun (WGS) entry which is preliminary data.</text>
</comment>
<feature type="domain" description="G-protein coupled receptors family 1 profile" evidence="9">
    <location>
        <begin position="1"/>
        <end position="87"/>
    </location>
</feature>
<feature type="transmembrane region" description="Helical" evidence="8">
    <location>
        <begin position="66"/>
        <end position="89"/>
    </location>
</feature>
<keyword evidence="11" id="KW-1185">Reference proteome</keyword>
<evidence type="ECO:0000256" key="3">
    <source>
        <dbReference type="ARBA" id="ARBA00022989"/>
    </source>
</evidence>
<dbReference type="SUPFAM" id="SSF81321">
    <property type="entry name" value="Family A G protein-coupled receptor-like"/>
    <property type="match status" value="1"/>
</dbReference>
<dbReference type="PROSITE" id="PS50262">
    <property type="entry name" value="G_PROTEIN_RECEP_F1_2"/>
    <property type="match status" value="1"/>
</dbReference>
<dbReference type="PRINTS" id="PR00237">
    <property type="entry name" value="GPCRRHODOPSN"/>
</dbReference>
<comment type="subcellular location">
    <subcellularLocation>
        <location evidence="1">Membrane</location>
        <topology evidence="1">Multi-pass membrane protein</topology>
    </subcellularLocation>
</comment>
<evidence type="ECO:0000256" key="6">
    <source>
        <dbReference type="ARBA" id="ARBA00023170"/>
    </source>
</evidence>
<evidence type="ECO:0000256" key="8">
    <source>
        <dbReference type="SAM" id="Phobius"/>
    </source>
</evidence>
<evidence type="ECO:0000259" key="9">
    <source>
        <dbReference type="PROSITE" id="PS50262"/>
    </source>
</evidence>